<dbReference type="HOGENOM" id="CLU_221820_0_0_1"/>
<sequence length="25" mass="3064">MFKFSLSEFTCQDYISDHIWKTSSY</sequence>
<dbReference type="InParanoid" id="H2ATU6"/>
<proteinExistence type="predicted"/>
<dbReference type="AlphaFoldDB" id="H2ATU6"/>
<protein>
    <submittedName>
        <fullName evidence="1">Uncharacterized protein</fullName>
    </submittedName>
</protein>
<dbReference type="FunCoup" id="H2ATU6">
    <property type="interactions" value="59"/>
</dbReference>
<evidence type="ECO:0000313" key="1">
    <source>
        <dbReference type="EMBL" id="CCF57796.1"/>
    </source>
</evidence>
<dbReference type="Proteomes" id="UP000005220">
    <property type="component" value="Chromosome 4"/>
</dbReference>
<gene>
    <name evidence="1" type="primary">KAFR0D01500</name>
    <name evidence="1" type="ORF">KAFR_0D01500</name>
</gene>
<dbReference type="InterPro" id="IPR013203">
    <property type="entry name" value="Leader_Arg2_CPA1"/>
</dbReference>
<dbReference type="KEGG" id="kaf:KAFR_0D01500"/>
<dbReference type="Pfam" id="PF08252">
    <property type="entry name" value="Leader_CPA1"/>
    <property type="match status" value="1"/>
</dbReference>
<name>H2ATU6_KAZAF</name>
<organism evidence="1 2">
    <name type="scientific">Kazachstania africana (strain ATCC 22294 / BCRC 22015 / CBS 2517 / CECT 1963 / NBRC 1671 / NRRL Y-8276)</name>
    <name type="common">Yeast</name>
    <name type="synonym">Kluyveromyces africanus</name>
    <dbReference type="NCBI Taxonomy" id="1071382"/>
    <lineage>
        <taxon>Eukaryota</taxon>
        <taxon>Fungi</taxon>
        <taxon>Dikarya</taxon>
        <taxon>Ascomycota</taxon>
        <taxon>Saccharomycotina</taxon>
        <taxon>Saccharomycetes</taxon>
        <taxon>Saccharomycetales</taxon>
        <taxon>Saccharomycetaceae</taxon>
        <taxon>Kazachstania</taxon>
    </lineage>
</organism>
<reference evidence="1 2" key="1">
    <citation type="journal article" date="2011" name="Proc. Natl. Acad. Sci. U.S.A.">
        <title>Evolutionary erosion of yeast sex chromosomes by mating-type switching accidents.</title>
        <authorList>
            <person name="Gordon J.L."/>
            <person name="Armisen D."/>
            <person name="Proux-Wera E."/>
            <person name="Oheigeartaigh S.S."/>
            <person name="Byrne K.P."/>
            <person name="Wolfe K.H."/>
        </authorList>
    </citation>
    <scope>NUCLEOTIDE SEQUENCE [LARGE SCALE GENOMIC DNA]</scope>
    <source>
        <strain evidence="2">ATCC 22294 / BCRC 22015 / CBS 2517 / CECT 1963 / NBRC 1671 / NRRL Y-8276</strain>
    </source>
</reference>
<dbReference type="EMBL" id="HE650824">
    <property type="protein sequence ID" value="CCF57796.1"/>
    <property type="molecule type" value="Genomic_DNA"/>
</dbReference>
<keyword evidence="2" id="KW-1185">Reference proteome</keyword>
<accession>H2ATU6</accession>
<evidence type="ECO:0000313" key="2">
    <source>
        <dbReference type="Proteomes" id="UP000005220"/>
    </source>
</evidence>